<evidence type="ECO:0000313" key="2">
    <source>
        <dbReference type="Proteomes" id="UP001283361"/>
    </source>
</evidence>
<gene>
    <name evidence="1" type="ORF">RRG08_057190</name>
</gene>
<dbReference type="EMBL" id="JAWDGP010007404">
    <property type="protein sequence ID" value="KAK3720719.1"/>
    <property type="molecule type" value="Genomic_DNA"/>
</dbReference>
<organism evidence="1 2">
    <name type="scientific">Elysia crispata</name>
    <name type="common">lettuce slug</name>
    <dbReference type="NCBI Taxonomy" id="231223"/>
    <lineage>
        <taxon>Eukaryota</taxon>
        <taxon>Metazoa</taxon>
        <taxon>Spiralia</taxon>
        <taxon>Lophotrochozoa</taxon>
        <taxon>Mollusca</taxon>
        <taxon>Gastropoda</taxon>
        <taxon>Heterobranchia</taxon>
        <taxon>Euthyneura</taxon>
        <taxon>Panpulmonata</taxon>
        <taxon>Sacoglossa</taxon>
        <taxon>Placobranchoidea</taxon>
        <taxon>Plakobranchidae</taxon>
        <taxon>Elysia</taxon>
    </lineage>
</organism>
<reference evidence="1" key="1">
    <citation type="journal article" date="2023" name="G3 (Bethesda)">
        <title>A reference genome for the long-term kleptoplast-retaining sea slug Elysia crispata morphotype clarki.</title>
        <authorList>
            <person name="Eastman K.E."/>
            <person name="Pendleton A.L."/>
            <person name="Shaikh M.A."/>
            <person name="Suttiyut T."/>
            <person name="Ogas R."/>
            <person name="Tomko P."/>
            <person name="Gavelis G."/>
            <person name="Widhalm J.R."/>
            <person name="Wisecaver J.H."/>
        </authorList>
    </citation>
    <scope>NUCLEOTIDE SEQUENCE</scope>
    <source>
        <strain evidence="1">ECLA1</strain>
    </source>
</reference>
<sequence length="91" mass="10006">MHFWPSGPGLSVHDISTGNQRSACKGRAVYANTRLTSTDLTRVEPCNKANVMQIRAPESRQSFISSESGLITSKFHSVRASQRHNDSGCSR</sequence>
<dbReference type="Proteomes" id="UP001283361">
    <property type="component" value="Unassembled WGS sequence"/>
</dbReference>
<evidence type="ECO:0000313" key="1">
    <source>
        <dbReference type="EMBL" id="KAK3720719.1"/>
    </source>
</evidence>
<proteinExistence type="predicted"/>
<accession>A0AAE0XXW9</accession>
<comment type="caution">
    <text evidence="1">The sequence shown here is derived from an EMBL/GenBank/DDBJ whole genome shotgun (WGS) entry which is preliminary data.</text>
</comment>
<protein>
    <submittedName>
        <fullName evidence="1">Uncharacterized protein</fullName>
    </submittedName>
</protein>
<name>A0AAE0XXW9_9GAST</name>
<dbReference type="AlphaFoldDB" id="A0AAE0XXW9"/>
<keyword evidence="2" id="KW-1185">Reference proteome</keyword>